<dbReference type="Proteomes" id="UP000241818">
    <property type="component" value="Unassembled WGS sequence"/>
</dbReference>
<proteinExistence type="predicted"/>
<reference evidence="1 2" key="1">
    <citation type="journal article" date="2018" name="New Phytol.">
        <title>Comparative genomics and transcriptomics depict ericoid mycorrhizal fungi as versatile saprotrophs and plant mutualists.</title>
        <authorList>
            <person name="Martino E."/>
            <person name="Morin E."/>
            <person name="Grelet G.A."/>
            <person name="Kuo A."/>
            <person name="Kohler A."/>
            <person name="Daghino S."/>
            <person name="Barry K.W."/>
            <person name="Cichocki N."/>
            <person name="Clum A."/>
            <person name="Dockter R.B."/>
            <person name="Hainaut M."/>
            <person name="Kuo R.C."/>
            <person name="LaButti K."/>
            <person name="Lindahl B.D."/>
            <person name="Lindquist E.A."/>
            <person name="Lipzen A."/>
            <person name="Khouja H.R."/>
            <person name="Magnuson J."/>
            <person name="Murat C."/>
            <person name="Ohm R.A."/>
            <person name="Singer S.W."/>
            <person name="Spatafora J.W."/>
            <person name="Wang M."/>
            <person name="Veneault-Fourrey C."/>
            <person name="Henrissat B."/>
            <person name="Grigoriev I.V."/>
            <person name="Martin F.M."/>
            <person name="Perotto S."/>
        </authorList>
    </citation>
    <scope>NUCLEOTIDE SEQUENCE [LARGE SCALE GENOMIC DNA]</scope>
    <source>
        <strain evidence="1 2">ATCC 22711</strain>
    </source>
</reference>
<keyword evidence="2" id="KW-1185">Reference proteome</keyword>
<dbReference type="AlphaFoldDB" id="A0A2T3AQA5"/>
<dbReference type="EMBL" id="KZ679019">
    <property type="protein sequence ID" value="PSS07187.1"/>
    <property type="molecule type" value="Genomic_DNA"/>
</dbReference>
<accession>A0A2T3AQA5</accession>
<organism evidence="1 2">
    <name type="scientific">Amorphotheca resinae ATCC 22711</name>
    <dbReference type="NCBI Taxonomy" id="857342"/>
    <lineage>
        <taxon>Eukaryota</taxon>
        <taxon>Fungi</taxon>
        <taxon>Dikarya</taxon>
        <taxon>Ascomycota</taxon>
        <taxon>Pezizomycotina</taxon>
        <taxon>Leotiomycetes</taxon>
        <taxon>Helotiales</taxon>
        <taxon>Amorphothecaceae</taxon>
        <taxon>Amorphotheca</taxon>
    </lineage>
</organism>
<evidence type="ECO:0000313" key="2">
    <source>
        <dbReference type="Proteomes" id="UP000241818"/>
    </source>
</evidence>
<dbReference type="RefSeq" id="XP_024716843.1">
    <property type="nucleotide sequence ID" value="XM_024864069.1"/>
</dbReference>
<dbReference type="InParanoid" id="A0A2T3AQA5"/>
<name>A0A2T3AQA5_AMORE</name>
<evidence type="ECO:0000313" key="1">
    <source>
        <dbReference type="EMBL" id="PSS07187.1"/>
    </source>
</evidence>
<sequence length="105" mass="11343">MGNSMPLRISRLGLPNIPWVGTFALCSAANGQPSNTLSLSNLAILPPRIIAMSQMSCPPSPERGAELPSRGVRARRPVLFIDSPLTFKKTVLTFLARPLSCLGHY</sequence>
<protein>
    <submittedName>
        <fullName evidence="1">Uncharacterized protein</fullName>
    </submittedName>
</protein>
<gene>
    <name evidence="1" type="ORF">M430DRAFT_194164</name>
</gene>
<dbReference type="GeneID" id="36572150"/>